<dbReference type="Pfam" id="PF02517">
    <property type="entry name" value="Rce1-like"/>
    <property type="match status" value="1"/>
</dbReference>
<sequence>MNDAETSHPSPTIRFEGGLVPPVVFFVATMAVTTVAVLFAERFVGVGPMSPVERILYFAVAYGAIGLIALGALYREELRPSDVGLSLQNVVPGVLLVVAIWGGANLLGAATTSETVVFSLPPTVTAVTWATLVVSQLAFVGPIEELAFRGYFQNKFVALFGGGSNRVRKAAGVLVVTVIFALWHIPQRLVIQGLSVSELVPSVTVLFVIGLFFAILYELTRNLVFTGVLHGTFNTQLVVTFTESGAPVTEVMTFVWPLVILAALGYRRWAGVARRGDFSTQSGPSVVGPREDDGVLSGVDD</sequence>
<dbReference type="GO" id="GO:0004175">
    <property type="term" value="F:endopeptidase activity"/>
    <property type="evidence" value="ECO:0007669"/>
    <property type="project" value="UniProtKB-ARBA"/>
</dbReference>
<gene>
    <name evidence="4" type="ORF">GJR99_15405</name>
</gene>
<dbReference type="InterPro" id="IPR003675">
    <property type="entry name" value="Rce1/LyrA-like_dom"/>
</dbReference>
<feature type="transmembrane region" description="Helical" evidence="2">
    <location>
        <begin position="248"/>
        <end position="266"/>
    </location>
</feature>
<dbReference type="GO" id="GO:0080120">
    <property type="term" value="P:CAAX-box protein maturation"/>
    <property type="evidence" value="ECO:0007669"/>
    <property type="project" value="UniProtKB-ARBA"/>
</dbReference>
<feature type="transmembrane region" description="Helical" evidence="2">
    <location>
        <begin position="127"/>
        <end position="148"/>
    </location>
</feature>
<dbReference type="RefSeq" id="WP_151113711.1">
    <property type="nucleotide sequence ID" value="NZ_WKJQ01000001.1"/>
</dbReference>
<keyword evidence="5" id="KW-1185">Reference proteome</keyword>
<reference evidence="4 5" key="1">
    <citation type="submission" date="2019-11" db="EMBL/GenBank/DDBJ databases">
        <title>Whole genome sequence of Haloferax sp. MBLA0078.</title>
        <authorList>
            <person name="Seo M.-J."/>
            <person name="Cho E.-S."/>
        </authorList>
    </citation>
    <scope>NUCLEOTIDE SEQUENCE [LARGE SCALE GENOMIC DNA]</scope>
    <source>
        <strain evidence="4 5">MBLA0078</strain>
    </source>
</reference>
<feature type="transmembrane region" description="Helical" evidence="2">
    <location>
        <begin position="169"/>
        <end position="187"/>
    </location>
</feature>
<keyword evidence="2" id="KW-0472">Membrane</keyword>
<dbReference type="GO" id="GO:0006508">
    <property type="term" value="P:proteolysis"/>
    <property type="evidence" value="ECO:0007669"/>
    <property type="project" value="UniProtKB-KW"/>
</dbReference>
<evidence type="ECO:0000313" key="4">
    <source>
        <dbReference type="EMBL" id="MRW97954.1"/>
    </source>
</evidence>
<feature type="transmembrane region" description="Helical" evidence="2">
    <location>
        <begin position="55"/>
        <end position="74"/>
    </location>
</feature>
<keyword evidence="2" id="KW-0812">Transmembrane</keyword>
<keyword evidence="2" id="KW-1133">Transmembrane helix</keyword>
<dbReference type="GO" id="GO:0008237">
    <property type="term" value="F:metallopeptidase activity"/>
    <property type="evidence" value="ECO:0007669"/>
    <property type="project" value="UniProtKB-KW"/>
</dbReference>
<evidence type="ECO:0000313" key="5">
    <source>
        <dbReference type="Proteomes" id="UP000443423"/>
    </source>
</evidence>
<dbReference type="EMBL" id="WKJQ01000001">
    <property type="protein sequence ID" value="MRW97954.1"/>
    <property type="molecule type" value="Genomic_DNA"/>
</dbReference>
<protein>
    <submittedName>
        <fullName evidence="4">CPBP family intramembrane metalloprotease</fullName>
    </submittedName>
</protein>
<comment type="caution">
    <text evidence="4">The sequence shown here is derived from an EMBL/GenBank/DDBJ whole genome shotgun (WGS) entry which is preliminary data.</text>
</comment>
<keyword evidence="4" id="KW-0645">Protease</keyword>
<dbReference type="OrthoDB" id="293596at2157"/>
<organism evidence="4 5">
    <name type="scientific">Haloferax marinum</name>
    <dbReference type="NCBI Taxonomy" id="2666143"/>
    <lineage>
        <taxon>Archaea</taxon>
        <taxon>Methanobacteriati</taxon>
        <taxon>Methanobacteriota</taxon>
        <taxon>Stenosarchaea group</taxon>
        <taxon>Halobacteria</taxon>
        <taxon>Halobacteriales</taxon>
        <taxon>Haloferacaceae</taxon>
        <taxon>Haloferax</taxon>
    </lineage>
</organism>
<dbReference type="AlphaFoldDB" id="A0A6A8GA50"/>
<feature type="domain" description="CAAX prenyl protease 2/Lysostaphin resistance protein A-like" evidence="3">
    <location>
        <begin position="129"/>
        <end position="235"/>
    </location>
</feature>
<evidence type="ECO:0000256" key="2">
    <source>
        <dbReference type="SAM" id="Phobius"/>
    </source>
</evidence>
<feature type="transmembrane region" description="Helical" evidence="2">
    <location>
        <begin position="86"/>
        <end position="107"/>
    </location>
</feature>
<accession>A0A6A8GA50</accession>
<dbReference type="Proteomes" id="UP000443423">
    <property type="component" value="Unassembled WGS sequence"/>
</dbReference>
<keyword evidence="4" id="KW-0482">Metalloprotease</keyword>
<keyword evidence="4" id="KW-0378">Hydrolase</keyword>
<evidence type="ECO:0000259" key="3">
    <source>
        <dbReference type="Pfam" id="PF02517"/>
    </source>
</evidence>
<evidence type="ECO:0000256" key="1">
    <source>
        <dbReference type="SAM" id="MobiDB-lite"/>
    </source>
</evidence>
<proteinExistence type="predicted"/>
<feature type="transmembrane region" description="Helical" evidence="2">
    <location>
        <begin position="19"/>
        <end position="40"/>
    </location>
</feature>
<feature type="region of interest" description="Disordered" evidence="1">
    <location>
        <begin position="277"/>
        <end position="301"/>
    </location>
</feature>
<feature type="transmembrane region" description="Helical" evidence="2">
    <location>
        <begin position="199"/>
        <end position="216"/>
    </location>
</feature>
<name>A0A6A8GA50_9EURY</name>